<dbReference type="GO" id="GO:0016788">
    <property type="term" value="F:hydrolase activity, acting on ester bonds"/>
    <property type="evidence" value="ECO:0007669"/>
    <property type="project" value="InterPro"/>
</dbReference>
<dbReference type="Proteomes" id="UP000036196">
    <property type="component" value="Unassembled WGS sequence"/>
</dbReference>
<evidence type="ECO:0000256" key="2">
    <source>
        <dbReference type="ARBA" id="ARBA00022723"/>
    </source>
</evidence>
<dbReference type="PROSITE" id="PS01137">
    <property type="entry name" value="TATD_1"/>
    <property type="match status" value="1"/>
</dbReference>
<dbReference type="FunFam" id="3.20.20.140:FF:000005">
    <property type="entry name" value="TatD family hydrolase"/>
    <property type="match status" value="1"/>
</dbReference>
<organism evidence="5 6">
    <name type="scientific">Pluralibacter gergoviae</name>
    <name type="common">Enterobacter gergoviae</name>
    <dbReference type="NCBI Taxonomy" id="61647"/>
    <lineage>
        <taxon>Bacteria</taxon>
        <taxon>Pseudomonadati</taxon>
        <taxon>Pseudomonadota</taxon>
        <taxon>Gammaproteobacteria</taxon>
        <taxon>Enterobacterales</taxon>
        <taxon>Enterobacteriaceae</taxon>
        <taxon>Pluralibacter</taxon>
    </lineage>
</organism>
<feature type="binding site" evidence="4">
    <location>
        <position position="157"/>
    </location>
    <ligand>
        <name>a divalent metal cation</name>
        <dbReference type="ChEBI" id="CHEBI:60240"/>
        <label>2</label>
    </ligand>
</feature>
<keyword evidence="2 4" id="KW-0479">Metal-binding</keyword>
<dbReference type="eggNOG" id="COG0084">
    <property type="taxonomic scope" value="Bacteria"/>
</dbReference>
<evidence type="ECO:0000256" key="4">
    <source>
        <dbReference type="PIRSR" id="PIRSR005902-1"/>
    </source>
</evidence>
<dbReference type="PANTHER" id="PTHR46124:SF3">
    <property type="entry name" value="HYDROLASE"/>
    <property type="match status" value="1"/>
</dbReference>
<evidence type="ECO:0000313" key="6">
    <source>
        <dbReference type="Proteomes" id="UP000036196"/>
    </source>
</evidence>
<keyword evidence="6" id="KW-1185">Reference proteome</keyword>
<dbReference type="InterPro" id="IPR001130">
    <property type="entry name" value="TatD-like"/>
</dbReference>
<dbReference type="AlphaFoldDB" id="A0A0J5L2T9"/>
<evidence type="ECO:0000256" key="1">
    <source>
        <dbReference type="ARBA" id="ARBA00009275"/>
    </source>
</evidence>
<dbReference type="Gene3D" id="3.20.20.140">
    <property type="entry name" value="Metal-dependent hydrolases"/>
    <property type="match status" value="1"/>
</dbReference>
<dbReference type="GO" id="GO:0046872">
    <property type="term" value="F:metal ion binding"/>
    <property type="evidence" value="ECO:0007669"/>
    <property type="project" value="UniProtKB-KW"/>
</dbReference>
<comment type="caution">
    <text evidence="5">The sequence shown here is derived from an EMBL/GenBank/DDBJ whole genome shotgun (WGS) entry which is preliminary data.</text>
</comment>
<evidence type="ECO:0000256" key="3">
    <source>
        <dbReference type="ARBA" id="ARBA00022801"/>
    </source>
</evidence>
<name>A0A0J5L2T9_PLUGE</name>
<dbReference type="CDD" id="cd01310">
    <property type="entry name" value="TatD_DNAse"/>
    <property type="match status" value="1"/>
</dbReference>
<feature type="binding site" evidence="4">
    <location>
        <position position="207"/>
    </location>
    <ligand>
        <name>a divalent metal cation</name>
        <dbReference type="ChEBI" id="CHEBI:60240"/>
        <label>1</label>
    </ligand>
</feature>
<feature type="binding site" evidence="4">
    <location>
        <position position="97"/>
    </location>
    <ligand>
        <name>a divalent metal cation</name>
        <dbReference type="ChEBI" id="CHEBI:60240"/>
        <label>1</label>
    </ligand>
</feature>
<accession>A0A0J5L2T9</accession>
<feature type="binding site" evidence="4">
    <location>
        <position position="9"/>
    </location>
    <ligand>
        <name>a divalent metal cation</name>
        <dbReference type="ChEBI" id="CHEBI:60240"/>
        <label>1</label>
    </ligand>
</feature>
<keyword evidence="3" id="KW-0378">Hydrolase</keyword>
<dbReference type="InterPro" id="IPR018228">
    <property type="entry name" value="DNase_TatD-rel_CS"/>
</dbReference>
<dbReference type="PATRIC" id="fig|61647.15.peg.1279"/>
<dbReference type="EMBL" id="LDZF01000016">
    <property type="protein sequence ID" value="KMK12654.1"/>
    <property type="molecule type" value="Genomic_DNA"/>
</dbReference>
<dbReference type="Pfam" id="PF01026">
    <property type="entry name" value="TatD_DNase"/>
    <property type="match status" value="1"/>
</dbReference>
<dbReference type="GO" id="GO:0005829">
    <property type="term" value="C:cytosol"/>
    <property type="evidence" value="ECO:0007669"/>
    <property type="project" value="TreeGrafter"/>
</dbReference>
<dbReference type="RefSeq" id="WP_048279541.1">
    <property type="nucleotide sequence ID" value="NZ_LDZF01000016.1"/>
</dbReference>
<sequence>MSPRFVDTHCHFDFPPFIDDVDSSLARAAGAGVTAIIVPATEAARFAGVLALAQAHPPLYAALGLHPIVIEQHRDADLDQLEGLLAQRPEKLAAIGEIGLDLYRDAPQFARQEQILDAQLDLAKRYDLPVILHSRRTHDKLALHLRRYNLPRTGVVHGFAGSLQQAERFVALGYAIGVGGTITYPRASKTRDVMARLPLSALLLETDAPDMPLNGFQGQPNRPEQAARVFSVLCELRPESPDVLAAALLDNSRRIFPALAGR</sequence>
<feature type="binding site" evidence="4">
    <location>
        <position position="133"/>
    </location>
    <ligand>
        <name>a divalent metal cation</name>
        <dbReference type="ChEBI" id="CHEBI:60240"/>
        <label>2</label>
    </ligand>
</feature>
<gene>
    <name evidence="5" type="ORF">ABW06_15440</name>
</gene>
<evidence type="ECO:0000313" key="5">
    <source>
        <dbReference type="EMBL" id="KMK12654.1"/>
    </source>
</evidence>
<dbReference type="PROSITE" id="PS01090">
    <property type="entry name" value="TATD_2"/>
    <property type="match status" value="1"/>
</dbReference>
<dbReference type="SUPFAM" id="SSF51556">
    <property type="entry name" value="Metallo-dependent hydrolases"/>
    <property type="match status" value="1"/>
</dbReference>
<reference evidence="5 6" key="1">
    <citation type="submission" date="2015-05" db="EMBL/GenBank/DDBJ databases">
        <title>Genome sequences of Pluralibacter gergoviae.</title>
        <authorList>
            <person name="Greninger A.L."/>
            <person name="Miller S."/>
        </authorList>
    </citation>
    <scope>NUCLEOTIDE SEQUENCE [LARGE SCALE GENOMIC DNA]</scope>
    <source>
        <strain evidence="5 6">JS81F13</strain>
    </source>
</reference>
<dbReference type="PANTHER" id="PTHR46124">
    <property type="entry name" value="D-AMINOACYL-TRNA DEACYLASE"/>
    <property type="match status" value="1"/>
</dbReference>
<dbReference type="STRING" id="61647.LG71_25095"/>
<protein>
    <submittedName>
        <fullName evidence="5">Deoxyribonuclease YjjV</fullName>
    </submittedName>
</protein>
<feature type="binding site" evidence="4">
    <location>
        <position position="11"/>
    </location>
    <ligand>
        <name>a divalent metal cation</name>
        <dbReference type="ChEBI" id="CHEBI:60240"/>
        <label>1</label>
    </ligand>
</feature>
<proteinExistence type="inferred from homology"/>
<comment type="similarity">
    <text evidence="1">Belongs to the metallo-dependent hydrolases superfamily. TatD-type hydrolase family.</text>
</comment>
<dbReference type="PIRSF" id="PIRSF005902">
    <property type="entry name" value="DNase_TatD"/>
    <property type="match status" value="1"/>
</dbReference>
<dbReference type="InterPro" id="IPR032466">
    <property type="entry name" value="Metal_Hydrolase"/>
</dbReference>